<dbReference type="AlphaFoldDB" id="B5Y6H4"/>
<dbReference type="KEGG" id="cpo:COPRO5265_1597"/>
<protein>
    <submittedName>
        <fullName evidence="1">ERF family protein</fullName>
    </submittedName>
</protein>
<sequence>MKVNGNPEGISELIKALLAVQHEVKNPIATSENPYFKSKYAPLDQIVDLLRPLLTKNGLIMAQEVLSNSSQEISIVTYLFHTNGCWLEFGPVTANPQRTRVQVGVDEERKPIYETTDEVSVQTIGSTISYLRRYALLSLFNMAATSEDDDAESTMPEHQTVSNALLIANPKRISFVLTLAKEVGLNEEQIRTMVEKKYNVPLEKLNNEQVDALINYLRSKKQERSL</sequence>
<dbReference type="Proteomes" id="UP000001732">
    <property type="component" value="Chromosome"/>
</dbReference>
<evidence type="ECO:0000313" key="2">
    <source>
        <dbReference type="Proteomes" id="UP000001732"/>
    </source>
</evidence>
<reference evidence="2" key="1">
    <citation type="submission" date="2008-08" db="EMBL/GenBank/DDBJ databases">
        <title>The complete genome sequence of Coprothermobacter proteolyticus strain ATCC 5245 / DSM 5265 / BT.</title>
        <authorList>
            <person name="Dodson R.J."/>
            <person name="Durkin A.S."/>
            <person name="Wu M."/>
            <person name="Eisen J."/>
            <person name="Sutton G."/>
        </authorList>
    </citation>
    <scope>NUCLEOTIDE SEQUENCE [LARGE SCALE GENOMIC DNA]</scope>
    <source>
        <strain evidence="2">ATCC 35245 / DSM 5265 / OCM 4 / BT</strain>
    </source>
</reference>
<proteinExistence type="predicted"/>
<dbReference type="OrthoDB" id="149299at2"/>
<dbReference type="EMBL" id="CP001145">
    <property type="protein sequence ID" value="ACI17101.1"/>
    <property type="molecule type" value="Genomic_DNA"/>
</dbReference>
<name>B5Y6H4_COPPD</name>
<gene>
    <name evidence="1" type="ordered locus">COPRO5265_1597</name>
</gene>
<dbReference type="HOGENOM" id="CLU_102104_1_0_9"/>
<reference evidence="1 2" key="2">
    <citation type="journal article" date="2014" name="Genome Announc.">
        <title>Complete Genome Sequence of Coprothermobacter proteolyticus DSM 5265.</title>
        <authorList>
            <person name="Alexiev A."/>
            <person name="Coil D.A."/>
            <person name="Badger J.H."/>
            <person name="Enticknap J."/>
            <person name="Ward N."/>
            <person name="Robb F.T."/>
            <person name="Eisen J.A."/>
        </authorList>
    </citation>
    <scope>NUCLEOTIDE SEQUENCE [LARGE SCALE GENOMIC DNA]</scope>
    <source>
        <strain evidence="2">ATCC 35245 / DSM 5265 / OCM 4 / BT</strain>
    </source>
</reference>
<keyword evidence="2" id="KW-1185">Reference proteome</keyword>
<accession>B5Y6H4</accession>
<dbReference type="InterPro" id="IPR007499">
    <property type="entry name" value="ERF_bacteria_virus"/>
</dbReference>
<dbReference type="Pfam" id="PF04404">
    <property type="entry name" value="ERF"/>
    <property type="match status" value="1"/>
</dbReference>
<organism evidence="1 2">
    <name type="scientific">Coprothermobacter proteolyticus (strain ATCC 35245 / DSM 5265 / OCM 4 / BT)</name>
    <dbReference type="NCBI Taxonomy" id="309798"/>
    <lineage>
        <taxon>Bacteria</taxon>
        <taxon>Pseudomonadati</taxon>
        <taxon>Coprothermobacterota</taxon>
        <taxon>Coprothermobacteria</taxon>
        <taxon>Coprothermobacterales</taxon>
        <taxon>Coprothermobacteraceae</taxon>
        <taxon>Coprothermobacter</taxon>
    </lineage>
</organism>
<dbReference type="RefSeq" id="WP_012543753.1">
    <property type="nucleotide sequence ID" value="NC_011295.1"/>
</dbReference>
<evidence type="ECO:0000313" key="1">
    <source>
        <dbReference type="EMBL" id="ACI17101.1"/>
    </source>
</evidence>
<dbReference type="eggNOG" id="ENOG5032RPD">
    <property type="taxonomic scope" value="Bacteria"/>
</dbReference>